<protein>
    <submittedName>
        <fullName evidence="5">4Fe-4S binding domain protein</fullName>
    </submittedName>
</protein>
<feature type="domain" description="4Fe-4S ferredoxin-type" evidence="4">
    <location>
        <begin position="190"/>
        <end position="219"/>
    </location>
</feature>
<dbReference type="GO" id="GO:0046872">
    <property type="term" value="F:metal ion binding"/>
    <property type="evidence" value="ECO:0007669"/>
    <property type="project" value="UniProtKB-KW"/>
</dbReference>
<dbReference type="STRING" id="545697.HMPREF0216_00568"/>
<keyword evidence="1" id="KW-0479">Metal-binding</keyword>
<dbReference type="InterPro" id="IPR004108">
    <property type="entry name" value="Fe_hydrogenase_lsu_C"/>
</dbReference>
<dbReference type="SUPFAM" id="SSF54862">
    <property type="entry name" value="4Fe-4S ferredoxins"/>
    <property type="match status" value="1"/>
</dbReference>
<evidence type="ECO:0000313" key="6">
    <source>
        <dbReference type="Proteomes" id="UP000010420"/>
    </source>
</evidence>
<dbReference type="InterPro" id="IPR057431">
    <property type="entry name" value="LdpA_Fe-S-bd"/>
</dbReference>
<dbReference type="PROSITE" id="PS00198">
    <property type="entry name" value="4FE4S_FER_1"/>
    <property type="match status" value="1"/>
</dbReference>
<evidence type="ECO:0000256" key="2">
    <source>
        <dbReference type="ARBA" id="ARBA00023004"/>
    </source>
</evidence>
<dbReference type="HOGENOM" id="CLU_039046_0_1_9"/>
<dbReference type="InterPro" id="IPR017900">
    <property type="entry name" value="4Fe4S_Fe_S_CS"/>
</dbReference>
<dbReference type="Gene3D" id="3.40.950.10">
    <property type="entry name" value="Fe-only Hydrogenase (Larger Subunit), Chain L, domain 3"/>
    <property type="match status" value="1"/>
</dbReference>
<organism evidence="5 6">
    <name type="scientific">Clostridium celatum DSM 1785</name>
    <dbReference type="NCBI Taxonomy" id="545697"/>
    <lineage>
        <taxon>Bacteria</taxon>
        <taxon>Bacillati</taxon>
        <taxon>Bacillota</taxon>
        <taxon>Clostridia</taxon>
        <taxon>Eubacteriales</taxon>
        <taxon>Clostridiaceae</taxon>
        <taxon>Clostridium</taxon>
    </lineage>
</organism>
<dbReference type="EMBL" id="AMEZ01000018">
    <property type="protein sequence ID" value="EKY28796.1"/>
    <property type="molecule type" value="Genomic_DNA"/>
</dbReference>
<dbReference type="SUPFAM" id="SSF53920">
    <property type="entry name" value="Fe-only hydrogenase"/>
    <property type="match status" value="1"/>
</dbReference>
<comment type="caution">
    <text evidence="5">The sequence shown here is derived from an EMBL/GenBank/DDBJ whole genome shotgun (WGS) entry which is preliminary data.</text>
</comment>
<name>L1QLJ0_9CLOT</name>
<dbReference type="InterPro" id="IPR017896">
    <property type="entry name" value="4Fe4S_Fe-S-bd"/>
</dbReference>
<evidence type="ECO:0000256" key="1">
    <source>
        <dbReference type="ARBA" id="ARBA00022723"/>
    </source>
</evidence>
<dbReference type="PROSITE" id="PS51379">
    <property type="entry name" value="4FE4S_FER_2"/>
    <property type="match status" value="2"/>
</dbReference>
<reference evidence="5 6" key="1">
    <citation type="submission" date="2012-05" db="EMBL/GenBank/DDBJ databases">
        <authorList>
            <person name="Weinstock G."/>
            <person name="Sodergren E."/>
            <person name="Lobos E.A."/>
            <person name="Fulton L."/>
            <person name="Fulton R."/>
            <person name="Courtney L."/>
            <person name="Fronick C."/>
            <person name="O'Laughlin M."/>
            <person name="Godfrey J."/>
            <person name="Wilson R.M."/>
            <person name="Miner T."/>
            <person name="Farmer C."/>
            <person name="Delehaunty K."/>
            <person name="Cordes M."/>
            <person name="Minx P."/>
            <person name="Tomlinson C."/>
            <person name="Chen J."/>
            <person name="Wollam A."/>
            <person name="Pepin K.H."/>
            <person name="Bhonagiri V."/>
            <person name="Zhang X."/>
            <person name="Suruliraj S."/>
            <person name="Warren W."/>
            <person name="Mitreva M."/>
            <person name="Mardis E.R."/>
            <person name="Wilson R.K."/>
        </authorList>
    </citation>
    <scope>NUCLEOTIDE SEQUENCE [LARGE SCALE GENOMIC DNA]</scope>
    <source>
        <strain evidence="5 6">DSM 1785</strain>
    </source>
</reference>
<dbReference type="PANTHER" id="PTHR11615">
    <property type="entry name" value="NITRATE, FORMATE, IRON DEHYDROGENASE"/>
    <property type="match status" value="1"/>
</dbReference>
<accession>L1QLJ0</accession>
<dbReference type="Gene3D" id="3.30.70.20">
    <property type="match status" value="2"/>
</dbReference>
<keyword evidence="6" id="KW-1185">Reference proteome</keyword>
<dbReference type="PATRIC" id="fig|545697.3.peg.563"/>
<dbReference type="AlphaFoldDB" id="L1QLJ0"/>
<evidence type="ECO:0000256" key="3">
    <source>
        <dbReference type="ARBA" id="ARBA00023014"/>
    </source>
</evidence>
<feature type="domain" description="4Fe-4S ferredoxin-type" evidence="4">
    <location>
        <begin position="143"/>
        <end position="172"/>
    </location>
</feature>
<dbReference type="Pfam" id="PF00037">
    <property type="entry name" value="Fer4"/>
    <property type="match status" value="1"/>
</dbReference>
<proteinExistence type="predicted"/>
<keyword evidence="2" id="KW-0408">Iron</keyword>
<dbReference type="eggNOG" id="COG1142">
    <property type="taxonomic scope" value="Bacteria"/>
</dbReference>
<gene>
    <name evidence="5" type="ORF">HMPREF0216_00568</name>
</gene>
<dbReference type="InterPro" id="IPR027631">
    <property type="entry name" value="Mono_FeFe_hydrog"/>
</dbReference>
<dbReference type="NCBIfam" id="TIGR04105">
    <property type="entry name" value="FeFe_hydrog_B1"/>
    <property type="match status" value="1"/>
</dbReference>
<dbReference type="GO" id="GO:0051536">
    <property type="term" value="F:iron-sulfur cluster binding"/>
    <property type="evidence" value="ECO:0007669"/>
    <property type="project" value="UniProtKB-KW"/>
</dbReference>
<evidence type="ECO:0000259" key="4">
    <source>
        <dbReference type="PROSITE" id="PS51379"/>
    </source>
</evidence>
<dbReference type="InterPro" id="IPR050340">
    <property type="entry name" value="Cytosolic_Fe-S_CAF"/>
</dbReference>
<dbReference type="Proteomes" id="UP000010420">
    <property type="component" value="Unassembled WGS sequence"/>
</dbReference>
<dbReference type="eggNOG" id="COG4624">
    <property type="taxonomic scope" value="Bacteria"/>
</dbReference>
<dbReference type="InterPro" id="IPR009016">
    <property type="entry name" value="Fe_hydrogenase"/>
</dbReference>
<dbReference type="Pfam" id="PF02906">
    <property type="entry name" value="Fe_hyd_lg_C"/>
    <property type="match status" value="1"/>
</dbReference>
<dbReference type="Pfam" id="PF25160">
    <property type="entry name" value="LdpA_Fe-S-bd"/>
    <property type="match status" value="1"/>
</dbReference>
<evidence type="ECO:0000313" key="5">
    <source>
        <dbReference type="EMBL" id="EKY28796.1"/>
    </source>
</evidence>
<keyword evidence="3" id="KW-0411">Iron-sulfur</keyword>
<sequence length="505" mass="55120">MGEENEGSGKMFKFETQLKKLKHEVLTEVARLARVDGISLESIEKVPYEVIKGDIAQYRCCVYKERAIVLERAKLAAGYLANGDNADTDLIDIRPDEQIIYVIEAACDRCPINKFNVTDSCRNCLAHRCQEACNFGAITIVNGRAYINQELCKECGGCKRACPYDAISEVMRPCKRACPTGALDIREDDRRAMIKEELCVNCGSCMRACPFGAISDKSLIVPVAKRLGRNRKMYAVVAPAITGQFGPTMNYGKVRNAIKSLGFEDMIEAALGADAVTVHEANEFVERMERGDKYMTNSCCPGFLSFIEKTNQSEATKISGTVSPMVATARYIKKKDPEAKVVFIGPCTAKKGEAVRLGIADAVDYVLTFEELLALFEAFDVNPFECEEENVNDASVFGRGFGAAGGLTAAIKNYVSDSGVEVEFKPVAVSGLECKKTVTLAKMGKLPGNFIEGMMCEGGCINGAGTMVPPLKAKGAFTKINSTTTIKAVLKNHTLKEFEDVNLER</sequence>